<evidence type="ECO:0000313" key="3">
    <source>
        <dbReference type="Proteomes" id="UP000663860"/>
    </source>
</evidence>
<evidence type="ECO:0000313" key="1">
    <source>
        <dbReference type="EMBL" id="CAF0717751.1"/>
    </source>
</evidence>
<organism evidence="1 3">
    <name type="scientific">Adineta steineri</name>
    <dbReference type="NCBI Taxonomy" id="433720"/>
    <lineage>
        <taxon>Eukaryota</taxon>
        <taxon>Metazoa</taxon>
        <taxon>Spiralia</taxon>
        <taxon>Gnathifera</taxon>
        <taxon>Rotifera</taxon>
        <taxon>Eurotatoria</taxon>
        <taxon>Bdelloidea</taxon>
        <taxon>Adinetida</taxon>
        <taxon>Adinetidae</taxon>
        <taxon>Adineta</taxon>
    </lineage>
</organism>
<reference evidence="1" key="1">
    <citation type="submission" date="2021-02" db="EMBL/GenBank/DDBJ databases">
        <authorList>
            <person name="Nowell W R."/>
        </authorList>
    </citation>
    <scope>NUCLEOTIDE SEQUENCE</scope>
</reference>
<dbReference type="EMBL" id="CAJOBB010000952">
    <property type="protein sequence ID" value="CAF3782959.1"/>
    <property type="molecule type" value="Genomic_DNA"/>
</dbReference>
<name>A0A813MFR1_9BILA</name>
<sequence length="81" mass="9340">MKYPSPYGGSTLNGRFTLYDQPNTLSWFETDLELNDKVTWGNITESVVNNTGHIDRQYFPLFASIFSATGQQVSHMWYQIN</sequence>
<comment type="caution">
    <text evidence="1">The sequence shown here is derived from an EMBL/GenBank/DDBJ whole genome shotgun (WGS) entry which is preliminary data.</text>
</comment>
<gene>
    <name evidence="1" type="ORF">IZO911_LOCUS1432</name>
    <name evidence="2" type="ORF">KXQ929_LOCUS16019</name>
</gene>
<dbReference type="EMBL" id="CAJNOE010000006">
    <property type="protein sequence ID" value="CAF0717751.1"/>
    <property type="molecule type" value="Genomic_DNA"/>
</dbReference>
<evidence type="ECO:0000313" key="2">
    <source>
        <dbReference type="EMBL" id="CAF3782959.1"/>
    </source>
</evidence>
<proteinExistence type="predicted"/>
<accession>A0A813MFR1</accession>
<dbReference type="Proteomes" id="UP000663868">
    <property type="component" value="Unassembled WGS sequence"/>
</dbReference>
<dbReference type="Proteomes" id="UP000663860">
    <property type="component" value="Unassembled WGS sequence"/>
</dbReference>
<dbReference type="AlphaFoldDB" id="A0A813MFR1"/>
<protein>
    <submittedName>
        <fullName evidence="1">Uncharacterized protein</fullName>
    </submittedName>
</protein>